<dbReference type="Ensembl" id="ENSCSAVT00000001537.1">
    <property type="protein sequence ID" value="ENSCSAVP00000001517.1"/>
    <property type="gene ID" value="ENSCSAVG00000000867.1"/>
</dbReference>
<name>H2Y869_CIOSA</name>
<protein>
    <submittedName>
        <fullName evidence="1">Uncharacterized protein</fullName>
    </submittedName>
</protein>
<organism evidence="1 2">
    <name type="scientific">Ciona savignyi</name>
    <name type="common">Pacific transparent sea squirt</name>
    <dbReference type="NCBI Taxonomy" id="51511"/>
    <lineage>
        <taxon>Eukaryota</taxon>
        <taxon>Metazoa</taxon>
        <taxon>Chordata</taxon>
        <taxon>Tunicata</taxon>
        <taxon>Ascidiacea</taxon>
        <taxon>Phlebobranchia</taxon>
        <taxon>Cionidae</taxon>
        <taxon>Ciona</taxon>
    </lineage>
</organism>
<dbReference type="AlphaFoldDB" id="H2Y869"/>
<accession>H2Y869</accession>
<reference evidence="2" key="1">
    <citation type="submission" date="2003-08" db="EMBL/GenBank/DDBJ databases">
        <authorList>
            <person name="Birren B."/>
            <person name="Nusbaum C."/>
            <person name="Abebe A."/>
            <person name="Abouelleil A."/>
            <person name="Adekoya E."/>
            <person name="Ait-zahra M."/>
            <person name="Allen N."/>
            <person name="Allen T."/>
            <person name="An P."/>
            <person name="Anderson M."/>
            <person name="Anderson S."/>
            <person name="Arachchi H."/>
            <person name="Armbruster J."/>
            <person name="Bachantsang P."/>
            <person name="Baldwin J."/>
            <person name="Barry A."/>
            <person name="Bayul T."/>
            <person name="Blitshsteyn B."/>
            <person name="Bloom T."/>
            <person name="Blye J."/>
            <person name="Boguslavskiy L."/>
            <person name="Borowsky M."/>
            <person name="Boukhgalter B."/>
            <person name="Brunache A."/>
            <person name="Butler J."/>
            <person name="Calixte N."/>
            <person name="Calvo S."/>
            <person name="Camarata J."/>
            <person name="Campo K."/>
            <person name="Chang J."/>
            <person name="Cheshatsang Y."/>
            <person name="Citroen M."/>
            <person name="Collymore A."/>
            <person name="Considine T."/>
            <person name="Cook A."/>
            <person name="Cooke P."/>
            <person name="Corum B."/>
            <person name="Cuomo C."/>
            <person name="David R."/>
            <person name="Dawoe T."/>
            <person name="Degray S."/>
            <person name="Dodge S."/>
            <person name="Dooley K."/>
            <person name="Dorje P."/>
            <person name="Dorjee K."/>
            <person name="Dorris L."/>
            <person name="Duffey N."/>
            <person name="Dupes A."/>
            <person name="Elkins T."/>
            <person name="Engels R."/>
            <person name="Erickson J."/>
            <person name="Farina A."/>
            <person name="Faro S."/>
            <person name="Ferreira P."/>
            <person name="Fischer H."/>
            <person name="Fitzgerald M."/>
            <person name="Foley K."/>
            <person name="Gage D."/>
            <person name="Galagan J."/>
            <person name="Gearin G."/>
            <person name="Gnerre S."/>
            <person name="Gnirke A."/>
            <person name="Goyette A."/>
            <person name="Graham J."/>
            <person name="Grandbois E."/>
            <person name="Gyaltsen K."/>
            <person name="Hafez N."/>
            <person name="Hagopian D."/>
            <person name="Hagos B."/>
            <person name="Hall J."/>
            <person name="Hatcher B."/>
            <person name="Heller A."/>
            <person name="Higgins H."/>
            <person name="Honan T."/>
            <person name="Horn A."/>
            <person name="Houde N."/>
            <person name="Hughes L."/>
            <person name="Hulme W."/>
            <person name="Husby E."/>
            <person name="Iliev I."/>
            <person name="Jaffe D."/>
            <person name="Jones C."/>
            <person name="Kamal M."/>
            <person name="Kamat A."/>
            <person name="Kamvysselis M."/>
            <person name="Karlsson E."/>
            <person name="Kells C."/>
            <person name="Kieu A."/>
            <person name="Kisner P."/>
            <person name="Kodira C."/>
            <person name="Kulbokas E."/>
            <person name="Labutti K."/>
            <person name="Lama D."/>
            <person name="Landers T."/>
            <person name="Leger J."/>
            <person name="Levine S."/>
            <person name="Lewis D."/>
            <person name="Lewis T."/>
            <person name="Lindblad-toh K."/>
            <person name="Liu X."/>
            <person name="Lokyitsang T."/>
            <person name="Lokyitsang Y."/>
            <person name="Lucien O."/>
            <person name="Lui A."/>
            <person name="Ma L.J."/>
            <person name="Mabbitt R."/>
            <person name="Macdonald J."/>
            <person name="Maclean C."/>
            <person name="Major J."/>
            <person name="Manning J."/>
            <person name="Marabella R."/>
            <person name="Maru K."/>
            <person name="Matthews C."/>
            <person name="Mauceli E."/>
            <person name="Mccarthy M."/>
            <person name="Mcdonough S."/>
            <person name="Mcghee T."/>
            <person name="Meldrim J."/>
            <person name="Meneus L."/>
            <person name="Mesirov J."/>
            <person name="Mihalev A."/>
            <person name="Mihova T."/>
            <person name="Mikkelsen T."/>
            <person name="Mlenga V."/>
            <person name="Moru K."/>
            <person name="Mozes J."/>
            <person name="Mulrain L."/>
            <person name="Munson G."/>
            <person name="Naylor J."/>
            <person name="Newes C."/>
            <person name="Nguyen C."/>
            <person name="Nguyen N."/>
            <person name="Nguyen T."/>
            <person name="Nicol R."/>
            <person name="Nielsen C."/>
            <person name="Nizzari M."/>
            <person name="Norbu C."/>
            <person name="Norbu N."/>
            <person name="O'donnell P."/>
            <person name="Okoawo O."/>
            <person name="O'leary S."/>
            <person name="Omotosho B."/>
            <person name="O'neill K."/>
            <person name="Osman S."/>
            <person name="Parker S."/>
            <person name="Perrin D."/>
            <person name="Phunkhang P."/>
            <person name="Piqani B."/>
            <person name="Purcell S."/>
            <person name="Rachupka T."/>
            <person name="Ramasamy U."/>
            <person name="Rameau R."/>
            <person name="Ray V."/>
            <person name="Raymond C."/>
            <person name="Retta R."/>
            <person name="Richardson S."/>
            <person name="Rise C."/>
            <person name="Rodriguez J."/>
            <person name="Rogers J."/>
            <person name="Rogov P."/>
            <person name="Rutman M."/>
            <person name="Schupbach R."/>
            <person name="Seaman C."/>
            <person name="Settipalli S."/>
            <person name="Sharpe T."/>
            <person name="Sheridan J."/>
            <person name="Sherpa N."/>
            <person name="Shi J."/>
            <person name="Smirnov S."/>
            <person name="Smith C."/>
            <person name="Sougnez C."/>
            <person name="Spencer B."/>
            <person name="Stalker J."/>
            <person name="Stange-thomann N."/>
            <person name="Stavropoulos S."/>
            <person name="Stetson K."/>
            <person name="Stone C."/>
            <person name="Stone S."/>
            <person name="Stubbs M."/>
            <person name="Talamas J."/>
            <person name="Tchuinga P."/>
            <person name="Tenzing P."/>
            <person name="Tesfaye S."/>
            <person name="Theodore J."/>
            <person name="Thoulutsang Y."/>
            <person name="Topham K."/>
            <person name="Towey S."/>
            <person name="Tsamla T."/>
            <person name="Tsomo N."/>
            <person name="Vallee D."/>
            <person name="Vassiliev H."/>
            <person name="Venkataraman V."/>
            <person name="Vinson J."/>
            <person name="Vo A."/>
            <person name="Wade C."/>
            <person name="Wang S."/>
            <person name="Wangchuk T."/>
            <person name="Wangdi T."/>
            <person name="Whittaker C."/>
            <person name="Wilkinson J."/>
            <person name="Wu Y."/>
            <person name="Wyman D."/>
            <person name="Yadav S."/>
            <person name="Yang S."/>
            <person name="Yang X."/>
            <person name="Yeager S."/>
            <person name="Yee E."/>
            <person name="Young G."/>
            <person name="Zainoun J."/>
            <person name="Zembeck L."/>
            <person name="Zimmer A."/>
            <person name="Zody M."/>
            <person name="Lander E."/>
        </authorList>
    </citation>
    <scope>NUCLEOTIDE SEQUENCE [LARGE SCALE GENOMIC DNA]</scope>
</reference>
<evidence type="ECO:0000313" key="2">
    <source>
        <dbReference type="Proteomes" id="UP000007875"/>
    </source>
</evidence>
<keyword evidence="2" id="KW-1185">Reference proteome</keyword>
<sequence>MMDESDKSSDISDVDPQALIDSLKNIDDLDADLFSGSKVKSEKKPE</sequence>
<reference evidence="1" key="2">
    <citation type="submission" date="2025-08" db="UniProtKB">
        <authorList>
            <consortium name="Ensembl"/>
        </authorList>
    </citation>
    <scope>IDENTIFICATION</scope>
</reference>
<proteinExistence type="predicted"/>
<reference evidence="1" key="3">
    <citation type="submission" date="2025-09" db="UniProtKB">
        <authorList>
            <consortium name="Ensembl"/>
        </authorList>
    </citation>
    <scope>IDENTIFICATION</scope>
</reference>
<dbReference type="InParanoid" id="H2Y869"/>
<dbReference type="Proteomes" id="UP000007875">
    <property type="component" value="Unassembled WGS sequence"/>
</dbReference>
<dbReference type="GeneTree" id="ENSGT00660000097041"/>
<dbReference type="HOGENOM" id="CLU_3193714_0_0_1"/>
<evidence type="ECO:0000313" key="1">
    <source>
        <dbReference type="Ensembl" id="ENSCSAVP00000001517.1"/>
    </source>
</evidence>